<evidence type="ECO:0000256" key="2">
    <source>
        <dbReference type="ARBA" id="ARBA00022679"/>
    </source>
</evidence>
<feature type="compositionally biased region" description="Low complexity" evidence="3">
    <location>
        <begin position="62"/>
        <end position="86"/>
    </location>
</feature>
<dbReference type="Proteomes" id="UP001597058">
    <property type="component" value="Unassembled WGS sequence"/>
</dbReference>
<feature type="domain" description="4'-phosphopantetheinyl transferase" evidence="4">
    <location>
        <begin position="231"/>
        <end position="333"/>
    </location>
</feature>
<evidence type="ECO:0000256" key="3">
    <source>
        <dbReference type="SAM" id="MobiDB-lite"/>
    </source>
</evidence>
<feature type="region of interest" description="Disordered" evidence="3">
    <location>
        <begin position="344"/>
        <end position="378"/>
    </location>
</feature>
<dbReference type="InterPro" id="IPR008278">
    <property type="entry name" value="4-PPantetheinyl_Trfase_dom"/>
</dbReference>
<comment type="similarity">
    <text evidence="1">Belongs to the P-Pant transferase superfamily. Gsp/Sfp/HetI/AcpT family.</text>
</comment>
<keyword evidence="2 5" id="KW-0808">Transferase</keyword>
<dbReference type="InterPro" id="IPR050559">
    <property type="entry name" value="P-Pant_transferase_sf"/>
</dbReference>
<keyword evidence="6" id="KW-1185">Reference proteome</keyword>
<comment type="caution">
    <text evidence="5">The sequence shown here is derived from an EMBL/GenBank/DDBJ whole genome shotgun (WGS) entry which is preliminary data.</text>
</comment>
<evidence type="ECO:0000313" key="5">
    <source>
        <dbReference type="EMBL" id="MFD1313124.1"/>
    </source>
</evidence>
<dbReference type="Gene3D" id="3.90.470.20">
    <property type="entry name" value="4'-phosphopantetheinyl transferase domain"/>
    <property type="match status" value="2"/>
</dbReference>
<dbReference type="GO" id="GO:0016740">
    <property type="term" value="F:transferase activity"/>
    <property type="evidence" value="ECO:0007669"/>
    <property type="project" value="UniProtKB-KW"/>
</dbReference>
<accession>A0ABW3XUD8</accession>
<protein>
    <submittedName>
        <fullName evidence="5">4'-phosphopantetheinyl transferase superfamily protein</fullName>
    </submittedName>
</protein>
<dbReference type="PANTHER" id="PTHR12215">
    <property type="entry name" value="PHOSPHOPANTETHEINE TRANSFERASE"/>
    <property type="match status" value="1"/>
</dbReference>
<feature type="compositionally biased region" description="Gly residues" evidence="3">
    <location>
        <begin position="87"/>
        <end position="101"/>
    </location>
</feature>
<dbReference type="RefSeq" id="WP_381240011.1">
    <property type="nucleotide sequence ID" value="NZ_JBHSKH010000078.1"/>
</dbReference>
<feature type="region of interest" description="Disordered" evidence="3">
    <location>
        <begin position="1"/>
        <end position="109"/>
    </location>
</feature>
<evidence type="ECO:0000259" key="4">
    <source>
        <dbReference type="Pfam" id="PF01648"/>
    </source>
</evidence>
<proteinExistence type="inferred from homology"/>
<reference evidence="6" key="1">
    <citation type="journal article" date="2019" name="Int. J. Syst. Evol. Microbiol.">
        <title>The Global Catalogue of Microorganisms (GCM) 10K type strain sequencing project: providing services to taxonomists for standard genome sequencing and annotation.</title>
        <authorList>
            <consortium name="The Broad Institute Genomics Platform"/>
            <consortium name="The Broad Institute Genome Sequencing Center for Infectious Disease"/>
            <person name="Wu L."/>
            <person name="Ma J."/>
        </authorList>
    </citation>
    <scope>NUCLEOTIDE SEQUENCE [LARGE SCALE GENOMIC DNA]</scope>
    <source>
        <strain evidence="6">CGMCC 4.7020</strain>
    </source>
</reference>
<dbReference type="EMBL" id="JBHTMM010000162">
    <property type="protein sequence ID" value="MFD1313124.1"/>
    <property type="molecule type" value="Genomic_DNA"/>
</dbReference>
<dbReference type="InterPro" id="IPR037143">
    <property type="entry name" value="4-PPantetheinyl_Trfase_dom_sf"/>
</dbReference>
<evidence type="ECO:0000313" key="6">
    <source>
        <dbReference type="Proteomes" id="UP001597058"/>
    </source>
</evidence>
<name>A0ABW3XUD8_9ACTN</name>
<feature type="compositionally biased region" description="Low complexity" evidence="3">
    <location>
        <begin position="1"/>
        <end position="15"/>
    </location>
</feature>
<dbReference type="PANTHER" id="PTHR12215:SF10">
    <property type="entry name" value="L-AMINOADIPATE-SEMIALDEHYDE DEHYDROGENASE-PHOSPHOPANTETHEINYL TRANSFERASE"/>
    <property type="match status" value="1"/>
</dbReference>
<dbReference type="SUPFAM" id="SSF56214">
    <property type="entry name" value="4'-phosphopantetheinyl transferase"/>
    <property type="match status" value="2"/>
</dbReference>
<gene>
    <name evidence="5" type="ORF">ACFQ5X_46210</name>
</gene>
<sequence>MNGHGPAAPGSSGPARPHPSRPHPIRPDVPASHGPDSAPDRPAAPGLDGPAPRGPVPGGPEGAALPGVPGAGGPDLPELPDLPGRAGRAGAGGGQGRGSGVLLGPPLHVAGPEGPWEEVHDQLAGRGHVLVHTTWGQWLAAALLDPGLRDLLGRDWPRYRQTAAPAGRLRFAASRMVLKHTAAAALHLPADALDLAYRPGGRPHLRGLAGTEVSLAHTDELIVVAVSRTGPIGVDAEPVTRRPSFDLLHSYVCTPAEAAELAALPEDERTARLLHLWTLKEAYTKALGHGMRRRFAAFGFSRDEQGRTVLADEPAGAPRWTLATHLVHDRYLVSAAHRPLLPVETASRPAPHPLEETGLPPAATLGWPLPGSSGAQPT</sequence>
<organism evidence="5 6">
    <name type="scientific">Streptomyces kaempferi</name>
    <dbReference type="NCBI Taxonomy" id="333725"/>
    <lineage>
        <taxon>Bacteria</taxon>
        <taxon>Bacillati</taxon>
        <taxon>Actinomycetota</taxon>
        <taxon>Actinomycetes</taxon>
        <taxon>Kitasatosporales</taxon>
        <taxon>Streptomycetaceae</taxon>
        <taxon>Streptomyces</taxon>
    </lineage>
</organism>
<dbReference type="Pfam" id="PF01648">
    <property type="entry name" value="ACPS"/>
    <property type="match status" value="1"/>
</dbReference>
<evidence type="ECO:0000256" key="1">
    <source>
        <dbReference type="ARBA" id="ARBA00010990"/>
    </source>
</evidence>